<organism evidence="3 4">
    <name type="scientific">Armillaria ostoyae</name>
    <name type="common">Armillaria root rot fungus</name>
    <dbReference type="NCBI Taxonomy" id="47428"/>
    <lineage>
        <taxon>Eukaryota</taxon>
        <taxon>Fungi</taxon>
        <taxon>Dikarya</taxon>
        <taxon>Basidiomycota</taxon>
        <taxon>Agaricomycotina</taxon>
        <taxon>Agaricomycetes</taxon>
        <taxon>Agaricomycetidae</taxon>
        <taxon>Agaricales</taxon>
        <taxon>Marasmiineae</taxon>
        <taxon>Physalacriaceae</taxon>
        <taxon>Armillaria</taxon>
    </lineage>
</organism>
<dbReference type="Proteomes" id="UP000219338">
    <property type="component" value="Unassembled WGS sequence"/>
</dbReference>
<proteinExistence type="predicted"/>
<name>A0A284S818_ARMOS</name>
<feature type="compositionally biased region" description="Low complexity" evidence="1">
    <location>
        <begin position="1"/>
        <end position="21"/>
    </location>
</feature>
<dbReference type="EMBL" id="FUEG01000041">
    <property type="protein sequence ID" value="SJL17157.1"/>
    <property type="molecule type" value="Genomic_DNA"/>
</dbReference>
<protein>
    <submittedName>
        <fullName evidence="3">Uncharacterized protein</fullName>
    </submittedName>
</protein>
<reference evidence="4" key="1">
    <citation type="journal article" date="2017" name="Nat. Ecol. Evol.">
        <title>Genome expansion and lineage-specific genetic innovations in the forest pathogenic fungi Armillaria.</title>
        <authorList>
            <person name="Sipos G."/>
            <person name="Prasanna A.N."/>
            <person name="Walter M.C."/>
            <person name="O'Connor E."/>
            <person name="Balint B."/>
            <person name="Krizsan K."/>
            <person name="Kiss B."/>
            <person name="Hess J."/>
            <person name="Varga T."/>
            <person name="Slot J."/>
            <person name="Riley R."/>
            <person name="Boka B."/>
            <person name="Rigling D."/>
            <person name="Barry K."/>
            <person name="Lee J."/>
            <person name="Mihaltcheva S."/>
            <person name="LaButti K."/>
            <person name="Lipzen A."/>
            <person name="Waldron R."/>
            <person name="Moloney N.M."/>
            <person name="Sperisen C."/>
            <person name="Kredics L."/>
            <person name="Vagvoelgyi C."/>
            <person name="Patrignani A."/>
            <person name="Fitzpatrick D."/>
            <person name="Nagy I."/>
            <person name="Doyle S."/>
            <person name="Anderson J.B."/>
            <person name="Grigoriev I.V."/>
            <person name="Gueldener U."/>
            <person name="Muensterkoetter M."/>
            <person name="Nagy L.G."/>
        </authorList>
    </citation>
    <scope>NUCLEOTIDE SEQUENCE [LARGE SCALE GENOMIC DNA]</scope>
    <source>
        <strain evidence="4">C18/9</strain>
    </source>
</reference>
<keyword evidence="2" id="KW-0472">Membrane</keyword>
<gene>
    <name evidence="3" type="ORF">ARMOST_20701</name>
</gene>
<feature type="transmembrane region" description="Helical" evidence="2">
    <location>
        <begin position="26"/>
        <end position="48"/>
    </location>
</feature>
<dbReference type="OrthoDB" id="2848852at2759"/>
<evidence type="ECO:0000256" key="2">
    <source>
        <dbReference type="SAM" id="Phobius"/>
    </source>
</evidence>
<accession>A0A284S818</accession>
<dbReference type="AlphaFoldDB" id="A0A284S818"/>
<feature type="region of interest" description="Disordered" evidence="1">
    <location>
        <begin position="1"/>
        <end position="22"/>
    </location>
</feature>
<keyword evidence="2" id="KW-0812">Transmembrane</keyword>
<evidence type="ECO:0000313" key="3">
    <source>
        <dbReference type="EMBL" id="SJL17157.1"/>
    </source>
</evidence>
<evidence type="ECO:0000313" key="4">
    <source>
        <dbReference type="Proteomes" id="UP000219338"/>
    </source>
</evidence>
<keyword evidence="4" id="KW-1185">Reference proteome</keyword>
<sequence length="198" mass="21246">MSSTASSSSSTPTVSTSPSSTDKQPLIAGVTLASVAVLVIAIILFFTFRRRKSSGSGPDNYILSRHVIVVGCSYISLRITPFGAPGEEILQIVHAPWYTMRIAIRRSDGVWTFPDPRAAARNPGSELGKSIEQYLELVLRLLEKPSDSCLSRSSHTNRLDDSCNGISTTGSAIHEHVLAKADSSSSAPDLMPPPSRPH</sequence>
<evidence type="ECO:0000256" key="1">
    <source>
        <dbReference type="SAM" id="MobiDB-lite"/>
    </source>
</evidence>
<keyword evidence="2" id="KW-1133">Transmembrane helix</keyword>